<evidence type="ECO:0000259" key="2">
    <source>
        <dbReference type="Pfam" id="PF20237"/>
    </source>
</evidence>
<reference evidence="3 4" key="1">
    <citation type="journal article" date="2021" name="Nat. Commun.">
        <title>Genetic determinants of endophytism in the Arabidopsis root mycobiome.</title>
        <authorList>
            <person name="Mesny F."/>
            <person name="Miyauchi S."/>
            <person name="Thiergart T."/>
            <person name="Pickel B."/>
            <person name="Atanasova L."/>
            <person name="Karlsson M."/>
            <person name="Huettel B."/>
            <person name="Barry K.W."/>
            <person name="Haridas S."/>
            <person name="Chen C."/>
            <person name="Bauer D."/>
            <person name="Andreopoulos W."/>
            <person name="Pangilinan J."/>
            <person name="LaButti K."/>
            <person name="Riley R."/>
            <person name="Lipzen A."/>
            <person name="Clum A."/>
            <person name="Drula E."/>
            <person name="Henrissat B."/>
            <person name="Kohler A."/>
            <person name="Grigoriev I.V."/>
            <person name="Martin F.M."/>
            <person name="Hacquard S."/>
        </authorList>
    </citation>
    <scope>NUCLEOTIDE SEQUENCE [LARGE SCALE GENOMIC DNA]</scope>
    <source>
        <strain evidence="3 4">MPI-CAGE-CH-0241</strain>
    </source>
</reference>
<evidence type="ECO:0000313" key="3">
    <source>
        <dbReference type="EMBL" id="KAH6889362.1"/>
    </source>
</evidence>
<feature type="domain" description="DUF6594" evidence="2">
    <location>
        <begin position="6"/>
        <end position="132"/>
    </location>
</feature>
<comment type="caution">
    <text evidence="3">The sequence shown here is derived from an EMBL/GenBank/DDBJ whole genome shotgun (WGS) entry which is preliminary data.</text>
</comment>
<evidence type="ECO:0000313" key="4">
    <source>
        <dbReference type="Proteomes" id="UP000777438"/>
    </source>
</evidence>
<feature type="transmembrane region" description="Helical" evidence="1">
    <location>
        <begin position="92"/>
        <end position="113"/>
    </location>
</feature>
<protein>
    <recommendedName>
        <fullName evidence="2">DUF6594 domain-containing protein</fullName>
    </recommendedName>
</protein>
<keyword evidence="4" id="KW-1185">Reference proteome</keyword>
<dbReference type="Proteomes" id="UP000777438">
    <property type="component" value="Unassembled WGS sequence"/>
</dbReference>
<name>A0A9P8W6N6_9HYPO</name>
<feature type="transmembrane region" description="Helical" evidence="1">
    <location>
        <begin position="120"/>
        <end position="137"/>
    </location>
</feature>
<dbReference type="PANTHER" id="PTHR34502:SF4">
    <property type="entry name" value="DUF6594 DOMAIN-CONTAINING PROTEIN"/>
    <property type="match status" value="1"/>
</dbReference>
<keyword evidence="1" id="KW-0812">Transmembrane</keyword>
<dbReference type="InterPro" id="IPR046529">
    <property type="entry name" value="DUF6594"/>
</dbReference>
<gene>
    <name evidence="3" type="ORF">B0T10DRAFT_561829</name>
</gene>
<keyword evidence="1" id="KW-1133">Transmembrane helix</keyword>
<evidence type="ECO:0000256" key="1">
    <source>
        <dbReference type="SAM" id="Phobius"/>
    </source>
</evidence>
<dbReference type="Pfam" id="PF20237">
    <property type="entry name" value="DUF6594"/>
    <property type="match status" value="1"/>
</dbReference>
<sequence length="141" mass="14937">MLGGHSADLYHDADDLVALHTSETPDRLTAFVQNHLGYFFKEENTHQINAAPSVRYTSGKKVASFVAYLSTITAALLLVGAIAILYNVRSDNLKLGLIGLFTTVFAASVGLLTNSKRAEVFGATAAYAAVLVVFVSGDLGS</sequence>
<dbReference type="AlphaFoldDB" id="A0A9P8W6N6"/>
<dbReference type="PANTHER" id="PTHR34502">
    <property type="entry name" value="DUF6594 DOMAIN-CONTAINING PROTEIN-RELATED"/>
    <property type="match status" value="1"/>
</dbReference>
<organism evidence="3 4">
    <name type="scientific">Thelonectria olida</name>
    <dbReference type="NCBI Taxonomy" id="1576542"/>
    <lineage>
        <taxon>Eukaryota</taxon>
        <taxon>Fungi</taxon>
        <taxon>Dikarya</taxon>
        <taxon>Ascomycota</taxon>
        <taxon>Pezizomycotina</taxon>
        <taxon>Sordariomycetes</taxon>
        <taxon>Hypocreomycetidae</taxon>
        <taxon>Hypocreales</taxon>
        <taxon>Nectriaceae</taxon>
        <taxon>Thelonectria</taxon>
    </lineage>
</organism>
<dbReference type="EMBL" id="JAGPYM010000011">
    <property type="protein sequence ID" value="KAH6889362.1"/>
    <property type="molecule type" value="Genomic_DNA"/>
</dbReference>
<feature type="transmembrane region" description="Helical" evidence="1">
    <location>
        <begin position="65"/>
        <end position="86"/>
    </location>
</feature>
<proteinExistence type="predicted"/>
<dbReference type="OrthoDB" id="5342093at2759"/>
<keyword evidence="1" id="KW-0472">Membrane</keyword>
<accession>A0A9P8W6N6</accession>